<organism evidence="2 3">
    <name type="scientific">Lelliottia aquatilis</name>
    <dbReference type="NCBI Taxonomy" id="2080838"/>
    <lineage>
        <taxon>Bacteria</taxon>
        <taxon>Pseudomonadati</taxon>
        <taxon>Pseudomonadota</taxon>
        <taxon>Gammaproteobacteria</taxon>
        <taxon>Enterobacterales</taxon>
        <taxon>Enterobacteriaceae</taxon>
        <taxon>Lelliottia</taxon>
    </lineage>
</organism>
<keyword evidence="1" id="KW-0732">Signal</keyword>
<dbReference type="RefSeq" id="WP_103950327.1">
    <property type="nucleotide sequence ID" value="NZ_PQVT01000002.1"/>
</dbReference>
<evidence type="ECO:0000313" key="2">
    <source>
        <dbReference type="EMBL" id="POZ26005.1"/>
    </source>
</evidence>
<evidence type="ECO:0008006" key="4">
    <source>
        <dbReference type="Google" id="ProtNLM"/>
    </source>
</evidence>
<protein>
    <recommendedName>
        <fullName evidence="4">Adhesin</fullName>
    </recommendedName>
</protein>
<evidence type="ECO:0000256" key="1">
    <source>
        <dbReference type="SAM" id="SignalP"/>
    </source>
</evidence>
<proteinExistence type="predicted"/>
<feature type="chain" id="PRO_5045501281" description="Adhesin" evidence="1">
    <location>
        <begin position="18"/>
        <end position="150"/>
    </location>
</feature>
<gene>
    <name evidence="2" type="ORF">C3712_04585</name>
</gene>
<dbReference type="Proteomes" id="UP000237025">
    <property type="component" value="Unassembled WGS sequence"/>
</dbReference>
<evidence type="ECO:0000313" key="3">
    <source>
        <dbReference type="Proteomes" id="UP000237025"/>
    </source>
</evidence>
<comment type="caution">
    <text evidence="2">The sequence shown here is derived from an EMBL/GenBank/DDBJ whole genome shotgun (WGS) entry which is preliminary data.</text>
</comment>
<dbReference type="EMBL" id="PQVW01000002">
    <property type="protein sequence ID" value="POZ26005.1"/>
    <property type="molecule type" value="Genomic_DNA"/>
</dbReference>
<reference evidence="2 3" key="1">
    <citation type="submission" date="2018-02" db="EMBL/GenBank/DDBJ databases">
        <title>Lelliotia aquatilis sp. nov., isolated from drinking water.</title>
        <authorList>
            <person name="Kaempfer P."/>
            <person name="Glaeser S."/>
            <person name="Exner M."/>
            <person name="Doijad S."/>
            <person name="Chakraborty T."/>
        </authorList>
    </citation>
    <scope>NUCLEOTIDE SEQUENCE [LARGE SCALE GENOMIC DNA]</scope>
    <source>
        <strain evidence="2 3">6331-17</strain>
    </source>
</reference>
<keyword evidence="3" id="KW-1185">Reference proteome</keyword>
<accession>A0ABX5A7A7</accession>
<sequence>MKKIALISFLMVSQVHAGSDFEISSKCGSVDYKILSNCRVNNLKSGQVEVSNPECTMQSLVINNKKIDLAQFGGVIERVNKNGEKVSMMQYVFYSAYCIQDKKLVLASSGGCNACGEKFEAFNLDGIKSSIPSGSLGNGVDILPDKLFMH</sequence>
<feature type="signal peptide" evidence="1">
    <location>
        <begin position="1"/>
        <end position="17"/>
    </location>
</feature>
<name>A0ABX5A7A7_9ENTR</name>